<dbReference type="Gene3D" id="1.10.472.140">
    <property type="match status" value="1"/>
</dbReference>
<dbReference type="Proteomes" id="UP000274756">
    <property type="component" value="Unassembled WGS sequence"/>
</dbReference>
<keyword evidence="7" id="KW-0131">Cell cycle</keyword>
<keyword evidence="5" id="KW-0804">Transcription</keyword>
<sequence length="802" mass="91984">MDIINANRRLQETISKVQSSLAVVAVVFKKFLPIFRSLFEISSFDEKGGINNKQIFQLNWILFIALRKQFVNEDLMNNFHLLLCCVDYIFHDLIKTGNAKLLKRDFVKHVENDVSSLEFFCHSFGGVVLDSKHFRVHCFLPRMRKLMADGVISTNSDLSHFTTNISSNLCKLSELYEEEMGKRGEMDERIFIPSDLNSIFDEAFDGSAIERLRRTESDDGWEFDAELLLRMSTQSCLERLSEQRHQRTPLSGNSYIIAGDQYCPVTPVSGSLYNATKMDILLNGGFKFEGSHIEQIMLQCRENPTAFISNCVRLLGDKFENAVAAEKKSKGADFDSSFTEMISLRRLNTDTLFYRFLEKIAISEGERTHSSDRCDLSNVLNKHELIASIYACAVQLILFTYDSEREFPWCLEVLRLSPVHFYKVIELVIRADPELSREMVKHLNRVEERILEELAWSLDSPLWQALARRADGVPSSQSVSLNTIEGYSARHQNAYGLSRYNSSPLKIRKGLATKRRFDYDDDVQGPSHKHIAVEQEFGAALTPTTLFFRKVYYLAAIRLNDICERVRLDEKSRQRVWTLFEHVLRTETSLMAGRHLDQNLMCCLYVISKIGKQDISFHDIMYHYRQQPQACSRVYRRVLIDHSPSPTVTSDDNTSRDSVGSNSCGKFRSQSTLPVPGNTSNASSTPEPQNHDYEDLIKYYNRIFVNRVEYFVKKLQPGLLDNKECEISLLPMPTIRCHTLSPRRVITDRVTVLPMSPLPSSPARPVRYSFNRSPTKPLISPVPHSIVRPVSYQIGTIPSAYR</sequence>
<evidence type="ECO:0000259" key="9">
    <source>
        <dbReference type="SMART" id="SM00385"/>
    </source>
</evidence>
<feature type="domain" description="Retinoblastoma-associated protein N-terminal" evidence="10">
    <location>
        <begin position="1"/>
        <end position="92"/>
    </location>
</feature>
<dbReference type="EMBL" id="UYYG01000002">
    <property type="protein sequence ID" value="VDN50238.1"/>
    <property type="molecule type" value="Genomic_DNA"/>
</dbReference>
<feature type="domain" description="Cyclin-like" evidence="9">
    <location>
        <begin position="557"/>
        <end position="705"/>
    </location>
</feature>
<dbReference type="Proteomes" id="UP000038040">
    <property type="component" value="Unplaced"/>
</dbReference>
<dbReference type="GO" id="GO:0000785">
    <property type="term" value="C:chromatin"/>
    <property type="evidence" value="ECO:0007669"/>
    <property type="project" value="TreeGrafter"/>
</dbReference>
<feature type="region of interest" description="Disordered" evidence="8">
    <location>
        <begin position="645"/>
        <end position="691"/>
    </location>
</feature>
<dbReference type="AlphaFoldDB" id="A0A0N4U8H3"/>
<evidence type="ECO:0000256" key="4">
    <source>
        <dbReference type="ARBA" id="ARBA00023015"/>
    </source>
</evidence>
<dbReference type="GO" id="GO:0030154">
    <property type="term" value="P:cell differentiation"/>
    <property type="evidence" value="ECO:0007669"/>
    <property type="project" value="TreeGrafter"/>
</dbReference>
<keyword evidence="14" id="KW-1185">Reference proteome</keyword>
<dbReference type="InterPro" id="IPR002720">
    <property type="entry name" value="RB_A"/>
</dbReference>
<dbReference type="InterPro" id="IPR002719">
    <property type="entry name" value="RB_B"/>
</dbReference>
<dbReference type="SMART" id="SM00385">
    <property type="entry name" value="CYCLIN"/>
    <property type="match status" value="1"/>
</dbReference>
<proteinExistence type="inferred from homology"/>
<dbReference type="STRING" id="318479.A0A0N4U8H3"/>
<dbReference type="Gene3D" id="1.10.472.10">
    <property type="entry name" value="Cyclin-like"/>
    <property type="match status" value="2"/>
</dbReference>
<keyword evidence="6" id="KW-0539">Nucleus</keyword>
<dbReference type="InterPro" id="IPR036915">
    <property type="entry name" value="Cyclin-like_sf"/>
</dbReference>
<evidence type="ECO:0000256" key="2">
    <source>
        <dbReference type="ARBA" id="ARBA00009475"/>
    </source>
</evidence>
<dbReference type="PANTHER" id="PTHR13742:SF17">
    <property type="entry name" value="RE32990P-RELATED"/>
    <property type="match status" value="1"/>
</dbReference>
<keyword evidence="4" id="KW-0805">Transcription regulation</keyword>
<evidence type="ECO:0000256" key="3">
    <source>
        <dbReference type="ARBA" id="ARBA00022491"/>
    </source>
</evidence>
<comment type="subcellular location">
    <subcellularLocation>
        <location evidence="1">Nucleus</location>
    </subcellularLocation>
</comment>
<keyword evidence="3" id="KW-0678">Repressor</keyword>
<accession>A0A0N4U8H3</accession>
<reference evidence="15" key="1">
    <citation type="submission" date="2017-02" db="UniProtKB">
        <authorList>
            <consortium name="WormBaseParasite"/>
        </authorList>
    </citation>
    <scope>IDENTIFICATION</scope>
</reference>
<gene>
    <name evidence="12" type="ORF">DME_LOCUS211</name>
</gene>
<evidence type="ECO:0000256" key="5">
    <source>
        <dbReference type="ARBA" id="ARBA00023163"/>
    </source>
</evidence>
<dbReference type="InterPro" id="IPR013763">
    <property type="entry name" value="Cyclin-like_dom"/>
</dbReference>
<feature type="compositionally biased region" description="Polar residues" evidence="8">
    <location>
        <begin position="645"/>
        <end position="688"/>
    </location>
</feature>
<evidence type="ECO:0000313" key="14">
    <source>
        <dbReference type="Proteomes" id="UP000274756"/>
    </source>
</evidence>
<dbReference type="GO" id="GO:0006357">
    <property type="term" value="P:regulation of transcription by RNA polymerase II"/>
    <property type="evidence" value="ECO:0007669"/>
    <property type="project" value="InterPro"/>
</dbReference>
<evidence type="ECO:0000313" key="12">
    <source>
        <dbReference type="EMBL" id="VDN50238.1"/>
    </source>
</evidence>
<dbReference type="SUPFAM" id="SSF47954">
    <property type="entry name" value="Cyclin-like"/>
    <property type="match status" value="2"/>
</dbReference>
<dbReference type="SMART" id="SM01367">
    <property type="entry name" value="DUF3452"/>
    <property type="match status" value="1"/>
</dbReference>
<dbReference type="SMART" id="SM01368">
    <property type="entry name" value="RB_A"/>
    <property type="match status" value="1"/>
</dbReference>
<dbReference type="Pfam" id="PF11934">
    <property type="entry name" value="DUF3452"/>
    <property type="match status" value="1"/>
</dbReference>
<evidence type="ECO:0000259" key="10">
    <source>
        <dbReference type="SMART" id="SM01367"/>
    </source>
</evidence>
<evidence type="ECO:0000256" key="7">
    <source>
        <dbReference type="ARBA" id="ARBA00023306"/>
    </source>
</evidence>
<dbReference type="OrthoDB" id="844594at2759"/>
<dbReference type="WBParaSite" id="DME_0000334501-mRNA-1">
    <property type="protein sequence ID" value="DME_0000334501-mRNA-1"/>
    <property type="gene ID" value="DME_0000334501"/>
</dbReference>
<evidence type="ECO:0000313" key="15">
    <source>
        <dbReference type="WBParaSite" id="DME_0000334501-mRNA-1"/>
    </source>
</evidence>
<feature type="domain" description="Retinoblastoma-associated protein A-box" evidence="11">
    <location>
        <begin position="266"/>
        <end position="466"/>
    </location>
</feature>
<evidence type="ECO:0000259" key="11">
    <source>
        <dbReference type="SMART" id="SM01368"/>
    </source>
</evidence>
<evidence type="ECO:0000256" key="1">
    <source>
        <dbReference type="ARBA" id="ARBA00004123"/>
    </source>
</evidence>
<dbReference type="InterPro" id="IPR024599">
    <property type="entry name" value="RB_N"/>
</dbReference>
<dbReference type="GO" id="GO:0005634">
    <property type="term" value="C:nucleus"/>
    <property type="evidence" value="ECO:0007669"/>
    <property type="project" value="UniProtKB-SubCell"/>
</dbReference>
<comment type="similarity">
    <text evidence="2">Belongs to the retinoblastoma protein (RB) family.</text>
</comment>
<evidence type="ECO:0000313" key="13">
    <source>
        <dbReference type="Proteomes" id="UP000038040"/>
    </source>
</evidence>
<evidence type="ECO:0000256" key="6">
    <source>
        <dbReference type="ARBA" id="ARBA00023242"/>
    </source>
</evidence>
<dbReference type="GO" id="GO:0005667">
    <property type="term" value="C:transcription regulator complex"/>
    <property type="evidence" value="ECO:0007669"/>
    <property type="project" value="TreeGrafter"/>
</dbReference>
<dbReference type="InterPro" id="IPR028309">
    <property type="entry name" value="RB_fam"/>
</dbReference>
<protein>
    <submittedName>
        <fullName evidence="15">RB_A domain-containing protein</fullName>
    </submittedName>
</protein>
<dbReference type="Pfam" id="PF01858">
    <property type="entry name" value="RB_A"/>
    <property type="match status" value="1"/>
</dbReference>
<organism evidence="13 15">
    <name type="scientific">Dracunculus medinensis</name>
    <name type="common">Guinea worm</name>
    <dbReference type="NCBI Taxonomy" id="318479"/>
    <lineage>
        <taxon>Eukaryota</taxon>
        <taxon>Metazoa</taxon>
        <taxon>Ecdysozoa</taxon>
        <taxon>Nematoda</taxon>
        <taxon>Chromadorea</taxon>
        <taxon>Rhabditida</taxon>
        <taxon>Spirurina</taxon>
        <taxon>Dracunculoidea</taxon>
        <taxon>Dracunculidae</taxon>
        <taxon>Dracunculus</taxon>
    </lineage>
</organism>
<dbReference type="Pfam" id="PF01857">
    <property type="entry name" value="RB_B"/>
    <property type="match status" value="1"/>
</dbReference>
<evidence type="ECO:0000256" key="8">
    <source>
        <dbReference type="SAM" id="MobiDB-lite"/>
    </source>
</evidence>
<dbReference type="GO" id="GO:0000977">
    <property type="term" value="F:RNA polymerase II transcription regulatory region sequence-specific DNA binding"/>
    <property type="evidence" value="ECO:0007669"/>
    <property type="project" value="TreeGrafter"/>
</dbReference>
<dbReference type="PANTHER" id="PTHR13742">
    <property type="entry name" value="RETINOBLASTOMA-ASSOCIATED PROTEIN RB -RELATED"/>
    <property type="match status" value="1"/>
</dbReference>
<name>A0A0N4U8H3_DRAME</name>
<reference evidence="12 14" key="2">
    <citation type="submission" date="2018-11" db="EMBL/GenBank/DDBJ databases">
        <authorList>
            <consortium name="Pathogen Informatics"/>
        </authorList>
    </citation>
    <scope>NUCLEOTIDE SEQUENCE [LARGE SCALE GENOMIC DNA]</scope>
</reference>
<dbReference type="GO" id="GO:2000134">
    <property type="term" value="P:negative regulation of G1/S transition of mitotic cell cycle"/>
    <property type="evidence" value="ECO:0007669"/>
    <property type="project" value="TreeGrafter"/>
</dbReference>